<evidence type="ECO:0000256" key="1">
    <source>
        <dbReference type="ARBA" id="ARBA00004123"/>
    </source>
</evidence>
<dbReference type="Gene3D" id="3.30.40.210">
    <property type="match status" value="1"/>
</dbReference>
<name>A0A6A6XBJ1_9PLEO</name>
<dbReference type="InterPro" id="IPR009287">
    <property type="entry name" value="Spt4"/>
</dbReference>
<evidence type="ECO:0000256" key="5">
    <source>
        <dbReference type="ARBA" id="ARBA00023163"/>
    </source>
</evidence>
<keyword evidence="7" id="KW-0137">Centromere</keyword>
<dbReference type="OrthoDB" id="248751at2759"/>
<dbReference type="InterPro" id="IPR038510">
    <property type="entry name" value="Spt4_sf"/>
</dbReference>
<reference evidence="10" key="1">
    <citation type="journal article" date="2020" name="Stud. Mycol.">
        <title>101 Dothideomycetes genomes: a test case for predicting lifestyles and emergence of pathogens.</title>
        <authorList>
            <person name="Haridas S."/>
            <person name="Albert R."/>
            <person name="Binder M."/>
            <person name="Bloem J."/>
            <person name="Labutti K."/>
            <person name="Salamov A."/>
            <person name="Andreopoulos B."/>
            <person name="Baker S."/>
            <person name="Barry K."/>
            <person name="Bills G."/>
            <person name="Bluhm B."/>
            <person name="Cannon C."/>
            <person name="Castanera R."/>
            <person name="Culley D."/>
            <person name="Daum C."/>
            <person name="Ezra D."/>
            <person name="Gonzalez J."/>
            <person name="Henrissat B."/>
            <person name="Kuo A."/>
            <person name="Liang C."/>
            <person name="Lipzen A."/>
            <person name="Lutzoni F."/>
            <person name="Magnuson J."/>
            <person name="Mondo S."/>
            <person name="Nolan M."/>
            <person name="Ohm R."/>
            <person name="Pangilinan J."/>
            <person name="Park H.-J."/>
            <person name="Ramirez L."/>
            <person name="Alfaro M."/>
            <person name="Sun H."/>
            <person name="Tritt A."/>
            <person name="Yoshinaga Y."/>
            <person name="Zwiers L.-H."/>
            <person name="Turgeon B."/>
            <person name="Goodwin S."/>
            <person name="Spatafora J."/>
            <person name="Crous P."/>
            <person name="Grigoriev I."/>
        </authorList>
    </citation>
    <scope>NUCLEOTIDE SEQUENCE</scope>
    <source>
        <strain evidence="10">CBS 109.77</strain>
    </source>
</reference>
<keyword evidence="10" id="KW-0648">Protein biosynthesis</keyword>
<evidence type="ECO:0000256" key="3">
    <source>
        <dbReference type="ARBA" id="ARBA00010464"/>
    </source>
</evidence>
<dbReference type="GO" id="GO:0140673">
    <property type="term" value="P:transcription elongation-coupled chromatin remodeling"/>
    <property type="evidence" value="ECO:0007669"/>
    <property type="project" value="InterPro"/>
</dbReference>
<dbReference type="Proteomes" id="UP000799757">
    <property type="component" value="Unassembled WGS sequence"/>
</dbReference>
<keyword evidence="11" id="KW-1185">Reference proteome</keyword>
<evidence type="ECO:0000256" key="8">
    <source>
        <dbReference type="PIRNR" id="PIRNR025023"/>
    </source>
</evidence>
<proteinExistence type="inferred from homology"/>
<comment type="function">
    <text evidence="8">The SPT4-SPT5 complex mediates both activation and inhibition of transcription elongation, and plays a role in pre-mRNA processing. This complex seems to be important for the stability of the RNA polymerase II elongation machinery on the chromatin template but not for the inherent ability of this machinery to translocate down the gene.</text>
</comment>
<evidence type="ECO:0000256" key="6">
    <source>
        <dbReference type="ARBA" id="ARBA00023242"/>
    </source>
</evidence>
<dbReference type="PANTHER" id="PTHR12882">
    <property type="entry name" value="SUPPRESSOR OF TY 4"/>
    <property type="match status" value="1"/>
</dbReference>
<evidence type="ECO:0000313" key="10">
    <source>
        <dbReference type="EMBL" id="KAF2793534.1"/>
    </source>
</evidence>
<dbReference type="Pfam" id="PF06093">
    <property type="entry name" value="Spt4"/>
    <property type="match status" value="1"/>
</dbReference>
<dbReference type="EMBL" id="MU001924">
    <property type="protein sequence ID" value="KAF2793534.1"/>
    <property type="molecule type" value="Genomic_DNA"/>
</dbReference>
<dbReference type="GO" id="GO:0000775">
    <property type="term" value="C:chromosome, centromeric region"/>
    <property type="evidence" value="ECO:0007669"/>
    <property type="project" value="UniProtKB-SubCell"/>
</dbReference>
<dbReference type="GO" id="GO:0008270">
    <property type="term" value="F:zinc ion binding"/>
    <property type="evidence" value="ECO:0007669"/>
    <property type="project" value="InterPro"/>
</dbReference>
<evidence type="ECO:0000256" key="7">
    <source>
        <dbReference type="ARBA" id="ARBA00023328"/>
    </source>
</evidence>
<evidence type="ECO:0000256" key="2">
    <source>
        <dbReference type="ARBA" id="ARBA00004584"/>
    </source>
</evidence>
<evidence type="ECO:0000259" key="9">
    <source>
        <dbReference type="SMART" id="SM01389"/>
    </source>
</evidence>
<comment type="similarity">
    <text evidence="3 8">Belongs to the SPT4 family.</text>
</comment>
<dbReference type="PANTHER" id="PTHR12882:SF1">
    <property type="entry name" value="TRANSCRIPTION ELONGATION FACTOR SPT4"/>
    <property type="match status" value="1"/>
</dbReference>
<comment type="subcellular location">
    <subcellularLocation>
        <location evidence="2">Chromosome</location>
        <location evidence="2">Centromere</location>
    </subcellularLocation>
    <subcellularLocation>
        <location evidence="1 8">Nucleus</location>
    </subcellularLocation>
</comment>
<evidence type="ECO:0000313" key="11">
    <source>
        <dbReference type="Proteomes" id="UP000799757"/>
    </source>
</evidence>
<keyword evidence="6 8" id="KW-0539">Nucleus</keyword>
<dbReference type="GO" id="GO:0000993">
    <property type="term" value="F:RNA polymerase II complex binding"/>
    <property type="evidence" value="ECO:0007669"/>
    <property type="project" value="TreeGrafter"/>
</dbReference>
<keyword evidence="5 8" id="KW-0804">Transcription</keyword>
<accession>A0A6A6XBJ1</accession>
<sequence>MSYIPTSQARHMRACMVCSIVRTYTMFMQSGCPNCDSFLELTGNADAIQDCTSQVFEGLLTVSNTSKSWVARYQRLEGYIPGIYAIQVEGILPEDAVVAAEQAGVHYIPRDGSVSEALPTEG</sequence>
<dbReference type="AlphaFoldDB" id="A0A6A6XBJ1"/>
<evidence type="ECO:0000256" key="4">
    <source>
        <dbReference type="ARBA" id="ARBA00020182"/>
    </source>
</evidence>
<dbReference type="GO" id="GO:0006355">
    <property type="term" value="P:regulation of DNA-templated transcription"/>
    <property type="evidence" value="ECO:0007669"/>
    <property type="project" value="InterPro"/>
</dbReference>
<keyword evidence="10" id="KW-0251">Elongation factor</keyword>
<feature type="domain" description="Spt4/RpoE2 zinc finger" evidence="9">
    <location>
        <begin position="12"/>
        <end position="89"/>
    </location>
</feature>
<gene>
    <name evidence="10" type="ORF">K505DRAFT_375306</name>
</gene>
<dbReference type="SMART" id="SM01389">
    <property type="entry name" value="Spt4"/>
    <property type="match status" value="1"/>
</dbReference>
<protein>
    <recommendedName>
        <fullName evidence="4 8">Transcription elongation factor SPT4</fullName>
    </recommendedName>
</protein>
<dbReference type="CDD" id="cd07973">
    <property type="entry name" value="Spt4"/>
    <property type="match status" value="1"/>
</dbReference>
<dbReference type="SUPFAM" id="SSF63393">
    <property type="entry name" value="RNA polymerase subunits"/>
    <property type="match status" value="1"/>
</dbReference>
<dbReference type="GO" id="GO:0003746">
    <property type="term" value="F:translation elongation factor activity"/>
    <property type="evidence" value="ECO:0007669"/>
    <property type="project" value="UniProtKB-KW"/>
</dbReference>
<dbReference type="PIRSF" id="PIRSF025023">
    <property type="entry name" value="Spt4"/>
    <property type="match status" value="1"/>
</dbReference>
<dbReference type="GO" id="GO:0032044">
    <property type="term" value="C:DSIF complex"/>
    <property type="evidence" value="ECO:0007669"/>
    <property type="project" value="TreeGrafter"/>
</dbReference>
<dbReference type="InterPro" id="IPR029040">
    <property type="entry name" value="RPABC4/Spt4"/>
</dbReference>
<organism evidence="10 11">
    <name type="scientific">Melanomma pulvis-pyrius CBS 109.77</name>
    <dbReference type="NCBI Taxonomy" id="1314802"/>
    <lineage>
        <taxon>Eukaryota</taxon>
        <taxon>Fungi</taxon>
        <taxon>Dikarya</taxon>
        <taxon>Ascomycota</taxon>
        <taxon>Pezizomycotina</taxon>
        <taxon>Dothideomycetes</taxon>
        <taxon>Pleosporomycetidae</taxon>
        <taxon>Pleosporales</taxon>
        <taxon>Melanommataceae</taxon>
        <taxon>Melanomma</taxon>
    </lineage>
</organism>
<dbReference type="InterPro" id="IPR022800">
    <property type="entry name" value="Spt4/RpoE2_Znf"/>
</dbReference>